<dbReference type="PANTHER" id="PTHR33476">
    <property type="entry name" value="EMB|CAB62613.1"/>
    <property type="match status" value="1"/>
</dbReference>
<evidence type="ECO:0000313" key="3">
    <source>
        <dbReference type="EMBL" id="KAF5750379.1"/>
    </source>
</evidence>
<feature type="compositionally biased region" description="Polar residues" evidence="2">
    <location>
        <begin position="62"/>
        <end position="74"/>
    </location>
</feature>
<feature type="region of interest" description="Disordered" evidence="2">
    <location>
        <begin position="177"/>
        <end position="197"/>
    </location>
</feature>
<dbReference type="Proteomes" id="UP000593562">
    <property type="component" value="Unassembled WGS sequence"/>
</dbReference>
<evidence type="ECO:0000256" key="2">
    <source>
        <dbReference type="SAM" id="MobiDB-lite"/>
    </source>
</evidence>
<dbReference type="PANTHER" id="PTHR33476:SF4">
    <property type="entry name" value="POLAR LOCALIZATION DURING ASYMMETRIC DIVISION AND PROTEIN"/>
    <property type="match status" value="1"/>
</dbReference>
<dbReference type="AlphaFoldDB" id="A0A7J7DVQ3"/>
<name>A0A7J7DVQ3_TRIWF</name>
<evidence type="ECO:0000256" key="1">
    <source>
        <dbReference type="SAM" id="Coils"/>
    </source>
</evidence>
<keyword evidence="4" id="KW-1185">Reference proteome</keyword>
<proteinExistence type="predicted"/>
<sequence>MWPVVVAAAVAGTTSLVAKHFLNQNGSNQDHIRNCDQEIPVVDDPGLQVPNVSSDDGIFRFSSSGPSREIGNSSKKSEIGRLRKAKKGSLGARGVEVSRRRFAVCFKRRKTAKNVSADYRSCSSKDSALVGLGLGVGIMCMMSAGKDEIRKLNKAMDETAKVVQEFKSEFYRRKSSRNLQRLPTPSEVAGSPQKSGNGIAQLVLNKSTKFSKDPDDVKMFGTSDDGECASSVLTEEPQAEVLEMDELEAQLEFELQKLPWCTTDSSCYEGLRPNLGKTKVSGEGFHEPDGQISVQFGGVLPSELNQKLCHLQIEQQENQIVELESELHLAHSKLQQKEAELQALKDCVKRLTKFSLSSFSDDETEAQEEKEQHAVCDYNVKAGCESRKSMVGMKRPIDC</sequence>
<feature type="coiled-coil region" evidence="1">
    <location>
        <begin position="306"/>
        <end position="340"/>
    </location>
</feature>
<keyword evidence="1" id="KW-0175">Coiled coil</keyword>
<feature type="region of interest" description="Disordered" evidence="2">
    <location>
        <begin position="62"/>
        <end position="85"/>
    </location>
</feature>
<comment type="caution">
    <text evidence="3">The sequence shown here is derived from an EMBL/GenBank/DDBJ whole genome shotgun (WGS) entry which is preliminary data.</text>
</comment>
<dbReference type="GO" id="GO:0008356">
    <property type="term" value="P:asymmetric cell division"/>
    <property type="evidence" value="ECO:0007669"/>
    <property type="project" value="InterPro"/>
</dbReference>
<evidence type="ECO:0000313" key="4">
    <source>
        <dbReference type="Proteomes" id="UP000593562"/>
    </source>
</evidence>
<dbReference type="FunCoup" id="A0A7J7DVQ3">
    <property type="interactions" value="447"/>
</dbReference>
<reference evidence="3 4" key="1">
    <citation type="journal article" date="2020" name="Nat. Commun.">
        <title>Genome of Tripterygium wilfordii and identification of cytochrome P450 involved in triptolide biosynthesis.</title>
        <authorList>
            <person name="Tu L."/>
            <person name="Su P."/>
            <person name="Zhang Z."/>
            <person name="Gao L."/>
            <person name="Wang J."/>
            <person name="Hu T."/>
            <person name="Zhou J."/>
            <person name="Zhang Y."/>
            <person name="Zhao Y."/>
            <person name="Liu Y."/>
            <person name="Song Y."/>
            <person name="Tong Y."/>
            <person name="Lu Y."/>
            <person name="Yang J."/>
            <person name="Xu C."/>
            <person name="Jia M."/>
            <person name="Peters R.J."/>
            <person name="Huang L."/>
            <person name="Gao W."/>
        </authorList>
    </citation>
    <scope>NUCLEOTIDE SEQUENCE [LARGE SCALE GENOMIC DNA]</scope>
    <source>
        <strain evidence="4">cv. XIE 37</strain>
        <tissue evidence="3">Leaf</tissue>
    </source>
</reference>
<organism evidence="3 4">
    <name type="scientific">Tripterygium wilfordii</name>
    <name type="common">Thunder God vine</name>
    <dbReference type="NCBI Taxonomy" id="458696"/>
    <lineage>
        <taxon>Eukaryota</taxon>
        <taxon>Viridiplantae</taxon>
        <taxon>Streptophyta</taxon>
        <taxon>Embryophyta</taxon>
        <taxon>Tracheophyta</taxon>
        <taxon>Spermatophyta</taxon>
        <taxon>Magnoliopsida</taxon>
        <taxon>eudicotyledons</taxon>
        <taxon>Gunneridae</taxon>
        <taxon>Pentapetalae</taxon>
        <taxon>rosids</taxon>
        <taxon>fabids</taxon>
        <taxon>Celastrales</taxon>
        <taxon>Celastraceae</taxon>
        <taxon>Tripterygium</taxon>
    </lineage>
</organism>
<accession>A0A7J7DVQ3</accession>
<protein>
    <submittedName>
        <fullName evidence="3">Uncharacterized protein</fullName>
    </submittedName>
</protein>
<dbReference type="InParanoid" id="A0A7J7DVQ3"/>
<dbReference type="EMBL" id="JAAARO010000003">
    <property type="protein sequence ID" value="KAF5750379.1"/>
    <property type="molecule type" value="Genomic_DNA"/>
</dbReference>
<dbReference type="InterPro" id="IPR040348">
    <property type="entry name" value="POLAR-like"/>
</dbReference>
<gene>
    <name evidence="3" type="ORF">HS088_TW03G00715</name>
</gene>